<comment type="pathway">
    <text evidence="1">Porphyrin-containing compound metabolism; siroheme biosynthesis; sirohydrochlorin from precorrin-2: step 1/1.</text>
</comment>
<dbReference type="UniPathway" id="UPA00262">
    <property type="reaction ID" value="UER00222"/>
</dbReference>
<name>A0A8J7P723_9BACT</name>
<organism evidence="6 7">
    <name type="scientific">Candidatus Obscuribacter phosphatis</name>
    <dbReference type="NCBI Taxonomy" id="1906157"/>
    <lineage>
        <taxon>Bacteria</taxon>
        <taxon>Bacillati</taxon>
        <taxon>Candidatus Melainabacteria</taxon>
        <taxon>Candidatus Obscuribacterales</taxon>
        <taxon>Candidatus Obscuribacteraceae</taxon>
        <taxon>Candidatus Obscuribacter</taxon>
    </lineage>
</organism>
<dbReference type="GO" id="GO:0004325">
    <property type="term" value="F:ferrochelatase activity"/>
    <property type="evidence" value="ECO:0007669"/>
    <property type="project" value="InterPro"/>
</dbReference>
<evidence type="ECO:0000256" key="2">
    <source>
        <dbReference type="ARBA" id="ARBA00012400"/>
    </source>
</evidence>
<dbReference type="Gene3D" id="3.40.50.720">
    <property type="entry name" value="NAD(P)-binding Rossmann-like Domain"/>
    <property type="match status" value="1"/>
</dbReference>
<dbReference type="PANTHER" id="PTHR35330">
    <property type="entry name" value="SIROHEME BIOSYNTHESIS PROTEIN MET8"/>
    <property type="match status" value="1"/>
</dbReference>
<comment type="caution">
    <text evidence="6">The sequence shown here is derived from an EMBL/GenBank/DDBJ whole genome shotgun (WGS) entry which is preliminary data.</text>
</comment>
<evidence type="ECO:0000256" key="3">
    <source>
        <dbReference type="ARBA" id="ARBA00023002"/>
    </source>
</evidence>
<protein>
    <recommendedName>
        <fullName evidence="2">precorrin-2 dehydrogenase</fullName>
        <ecNumber evidence="2">1.3.1.76</ecNumber>
    </recommendedName>
</protein>
<dbReference type="GO" id="GO:0019354">
    <property type="term" value="P:siroheme biosynthetic process"/>
    <property type="evidence" value="ECO:0007669"/>
    <property type="project" value="UniProtKB-UniPathway"/>
</dbReference>
<sequence length="257" mass="28470">MSNPGESRNSVPNRGQFLPIGLYCGGKEVLVLGAGKGAFPEIVKLLDGGASVTVVAPHASADLQSALLTHGERLRFLKKAPRQVMQLLDGELKAPSMVLIFGQALETDEDEELVAFFRKRNIPVSVQLRPRLSDFSLPTYLKRGHLKIAVHSDQVLPGFEKVLLSRLEASLQSQLDRMSIFIGQLEELLETHLSGKESMRSRLVESLQNAETFLGALSRSSYDEALRLAQEHCTKFFGVQSFIEQDQVLDQELVEGR</sequence>
<gene>
    <name evidence="6" type="ORF">J0M35_05840</name>
</gene>
<dbReference type="EC" id="1.3.1.76" evidence="2"/>
<dbReference type="GO" id="GO:0043115">
    <property type="term" value="F:precorrin-2 dehydrogenase activity"/>
    <property type="evidence" value="ECO:0007669"/>
    <property type="project" value="UniProtKB-EC"/>
</dbReference>
<dbReference type="SUPFAM" id="SSF75615">
    <property type="entry name" value="Siroheme synthase middle domains-like"/>
    <property type="match status" value="1"/>
</dbReference>
<accession>A0A8J7P723</accession>
<dbReference type="InterPro" id="IPR028161">
    <property type="entry name" value="Met8-like"/>
</dbReference>
<dbReference type="SUPFAM" id="SSF51735">
    <property type="entry name" value="NAD(P)-binding Rossmann-fold domains"/>
    <property type="match status" value="1"/>
</dbReference>
<evidence type="ECO:0000256" key="5">
    <source>
        <dbReference type="ARBA" id="ARBA00023244"/>
    </source>
</evidence>
<dbReference type="Proteomes" id="UP000664277">
    <property type="component" value="Unassembled WGS sequence"/>
</dbReference>
<evidence type="ECO:0000256" key="1">
    <source>
        <dbReference type="ARBA" id="ARBA00005010"/>
    </source>
</evidence>
<dbReference type="AlphaFoldDB" id="A0A8J7P723"/>
<proteinExistence type="predicted"/>
<keyword evidence="3" id="KW-0560">Oxidoreductase</keyword>
<dbReference type="EMBL" id="JAFLCK010000006">
    <property type="protein sequence ID" value="MBN8659864.1"/>
    <property type="molecule type" value="Genomic_DNA"/>
</dbReference>
<reference evidence="6" key="1">
    <citation type="submission" date="2021-02" db="EMBL/GenBank/DDBJ databases">
        <title>Genome-Resolved Metagenomics of a Microbial Community Performing Photosynthetic Biological Nutrient Removal.</title>
        <authorList>
            <person name="Mcdaniel E.A."/>
        </authorList>
    </citation>
    <scope>NUCLEOTIDE SEQUENCE</scope>
    <source>
        <strain evidence="6">UWPOB_OBS1</strain>
    </source>
</reference>
<keyword evidence="5" id="KW-0627">Porphyrin biosynthesis</keyword>
<dbReference type="InterPro" id="IPR036291">
    <property type="entry name" value="NAD(P)-bd_dom_sf"/>
</dbReference>
<evidence type="ECO:0000256" key="4">
    <source>
        <dbReference type="ARBA" id="ARBA00023027"/>
    </source>
</evidence>
<dbReference type="PANTHER" id="PTHR35330:SF1">
    <property type="entry name" value="SIROHEME BIOSYNTHESIS PROTEIN MET8"/>
    <property type="match status" value="1"/>
</dbReference>
<evidence type="ECO:0000313" key="7">
    <source>
        <dbReference type="Proteomes" id="UP000664277"/>
    </source>
</evidence>
<evidence type="ECO:0000313" key="6">
    <source>
        <dbReference type="EMBL" id="MBN8659864.1"/>
    </source>
</evidence>
<dbReference type="Pfam" id="PF13241">
    <property type="entry name" value="NAD_binding_7"/>
    <property type="match status" value="1"/>
</dbReference>
<keyword evidence="4" id="KW-0520">NAD</keyword>